<evidence type="ECO:0000256" key="1">
    <source>
        <dbReference type="SAM" id="MobiDB-lite"/>
    </source>
</evidence>
<evidence type="ECO:0000313" key="2">
    <source>
        <dbReference type="EMBL" id="GBP11709.1"/>
    </source>
</evidence>
<dbReference type="AlphaFoldDB" id="A0A4C1TB28"/>
<accession>A0A4C1TB28</accession>
<proteinExistence type="predicted"/>
<dbReference type="EMBL" id="BGZK01000047">
    <property type="protein sequence ID" value="GBP11709.1"/>
    <property type="molecule type" value="Genomic_DNA"/>
</dbReference>
<evidence type="ECO:0000313" key="3">
    <source>
        <dbReference type="Proteomes" id="UP000299102"/>
    </source>
</evidence>
<reference evidence="2 3" key="1">
    <citation type="journal article" date="2019" name="Commun. Biol.">
        <title>The bagworm genome reveals a unique fibroin gene that provides high tensile strength.</title>
        <authorList>
            <person name="Kono N."/>
            <person name="Nakamura H."/>
            <person name="Ohtoshi R."/>
            <person name="Tomita M."/>
            <person name="Numata K."/>
            <person name="Arakawa K."/>
        </authorList>
    </citation>
    <scope>NUCLEOTIDE SEQUENCE [LARGE SCALE GENOMIC DNA]</scope>
</reference>
<keyword evidence="3" id="KW-1185">Reference proteome</keyword>
<dbReference type="Proteomes" id="UP000299102">
    <property type="component" value="Unassembled WGS sequence"/>
</dbReference>
<comment type="caution">
    <text evidence="2">The sequence shown here is derived from an EMBL/GenBank/DDBJ whole genome shotgun (WGS) entry which is preliminary data.</text>
</comment>
<feature type="region of interest" description="Disordered" evidence="1">
    <location>
        <begin position="61"/>
        <end position="83"/>
    </location>
</feature>
<protein>
    <submittedName>
        <fullName evidence="2">Uncharacterized protein</fullName>
    </submittedName>
</protein>
<name>A0A4C1TB28_EUMVA</name>
<organism evidence="2 3">
    <name type="scientific">Eumeta variegata</name>
    <name type="common">Bagworm moth</name>
    <name type="synonym">Eumeta japonica</name>
    <dbReference type="NCBI Taxonomy" id="151549"/>
    <lineage>
        <taxon>Eukaryota</taxon>
        <taxon>Metazoa</taxon>
        <taxon>Ecdysozoa</taxon>
        <taxon>Arthropoda</taxon>
        <taxon>Hexapoda</taxon>
        <taxon>Insecta</taxon>
        <taxon>Pterygota</taxon>
        <taxon>Neoptera</taxon>
        <taxon>Endopterygota</taxon>
        <taxon>Lepidoptera</taxon>
        <taxon>Glossata</taxon>
        <taxon>Ditrysia</taxon>
        <taxon>Tineoidea</taxon>
        <taxon>Psychidae</taxon>
        <taxon>Oiketicinae</taxon>
        <taxon>Eumeta</taxon>
    </lineage>
</organism>
<gene>
    <name evidence="2" type="ORF">EVAR_77822_1</name>
</gene>
<sequence>MVAVFFRMTDHYATVGLKDEKQSLQTRQYTNNCLLPVLKRFGKNDLLVGFSKIRPCEMGVEARGDGDSLRPSPRCSGALLRKK</sequence>